<dbReference type="Pfam" id="PF02223">
    <property type="entry name" value="Thymidylate_kin"/>
    <property type="match status" value="1"/>
</dbReference>
<name>T0YN49_9ZZZZ</name>
<accession>T0YN49</accession>
<protein>
    <submittedName>
        <fullName evidence="2">Thymidylate kinase</fullName>
    </submittedName>
</protein>
<dbReference type="Gene3D" id="3.40.50.300">
    <property type="entry name" value="P-loop containing nucleotide triphosphate hydrolases"/>
    <property type="match status" value="1"/>
</dbReference>
<proteinExistence type="predicted"/>
<reference evidence="2" key="2">
    <citation type="journal article" date="2014" name="ISME J.">
        <title>Microbial stratification in low pH oxic and suboxic macroscopic growths along an acid mine drainage.</title>
        <authorList>
            <person name="Mendez-Garcia C."/>
            <person name="Mesa V."/>
            <person name="Sprenger R.R."/>
            <person name="Richter M."/>
            <person name="Diez M.S."/>
            <person name="Solano J."/>
            <person name="Bargiela R."/>
            <person name="Golyshina O.V."/>
            <person name="Manteca A."/>
            <person name="Ramos J.L."/>
            <person name="Gallego J.R."/>
            <person name="Llorente I."/>
            <person name="Martins Dos Santos V.A."/>
            <person name="Jensen O.N."/>
            <person name="Pelaez A.I."/>
            <person name="Sanchez J."/>
            <person name="Ferrer M."/>
        </authorList>
    </citation>
    <scope>NUCLEOTIDE SEQUENCE</scope>
</reference>
<keyword evidence="2" id="KW-0418">Kinase</keyword>
<keyword evidence="2" id="KW-0808">Transferase</keyword>
<dbReference type="GO" id="GO:0016301">
    <property type="term" value="F:kinase activity"/>
    <property type="evidence" value="ECO:0007669"/>
    <property type="project" value="UniProtKB-KW"/>
</dbReference>
<comment type="caution">
    <text evidence="2">The sequence shown here is derived from an EMBL/GenBank/DDBJ whole genome shotgun (WGS) entry which is preliminary data.</text>
</comment>
<feature type="non-terminal residue" evidence="2">
    <location>
        <position position="1"/>
    </location>
</feature>
<reference evidence="2" key="1">
    <citation type="submission" date="2013-08" db="EMBL/GenBank/DDBJ databases">
        <authorList>
            <person name="Mendez C."/>
            <person name="Richter M."/>
            <person name="Ferrer M."/>
            <person name="Sanchez J."/>
        </authorList>
    </citation>
    <scope>NUCLEOTIDE SEQUENCE</scope>
</reference>
<gene>
    <name evidence="2" type="ORF">B2A_13200</name>
</gene>
<organism evidence="2">
    <name type="scientific">mine drainage metagenome</name>
    <dbReference type="NCBI Taxonomy" id="410659"/>
    <lineage>
        <taxon>unclassified sequences</taxon>
        <taxon>metagenomes</taxon>
        <taxon>ecological metagenomes</taxon>
    </lineage>
</organism>
<evidence type="ECO:0000259" key="1">
    <source>
        <dbReference type="Pfam" id="PF02223"/>
    </source>
</evidence>
<evidence type="ECO:0000313" key="2">
    <source>
        <dbReference type="EMBL" id="EQD33342.1"/>
    </source>
</evidence>
<dbReference type="InterPro" id="IPR039430">
    <property type="entry name" value="Thymidylate_kin-like_dom"/>
</dbReference>
<dbReference type="SUPFAM" id="SSF52540">
    <property type="entry name" value="P-loop containing nucleoside triphosphate hydrolases"/>
    <property type="match status" value="1"/>
</dbReference>
<feature type="domain" description="Thymidylate kinase-like" evidence="1">
    <location>
        <begin position="6"/>
        <end position="67"/>
    </location>
</feature>
<dbReference type="EMBL" id="AUZZ01009551">
    <property type="protein sequence ID" value="EQD33342.1"/>
    <property type="molecule type" value="Genomic_DNA"/>
</dbReference>
<dbReference type="InterPro" id="IPR027417">
    <property type="entry name" value="P-loop_NTPase"/>
</dbReference>
<dbReference type="AlphaFoldDB" id="T0YN49"/>
<sequence>ANMRDYDVVISDRYILSSYTYQGSAMPGTFGSTSLALDWMRSVSRIITLMPDITFYLEIRPEVAKKRH</sequence>